<organism evidence="2 3">
    <name type="scientific">Gigaspora margarita</name>
    <dbReference type="NCBI Taxonomy" id="4874"/>
    <lineage>
        <taxon>Eukaryota</taxon>
        <taxon>Fungi</taxon>
        <taxon>Fungi incertae sedis</taxon>
        <taxon>Mucoromycota</taxon>
        <taxon>Glomeromycotina</taxon>
        <taxon>Glomeromycetes</taxon>
        <taxon>Diversisporales</taxon>
        <taxon>Gigasporaceae</taxon>
        <taxon>Gigaspora</taxon>
    </lineage>
</organism>
<comment type="caution">
    <text evidence="2">The sequence shown here is derived from an EMBL/GenBank/DDBJ whole genome shotgun (WGS) entry which is preliminary data.</text>
</comment>
<reference evidence="2 3" key="1">
    <citation type="journal article" date="2019" name="Environ. Microbiol.">
        <title>At the nexus of three kingdoms: the genome of the mycorrhizal fungus Gigaspora margarita provides insights into plant, endobacterial and fungal interactions.</title>
        <authorList>
            <person name="Venice F."/>
            <person name="Ghignone S."/>
            <person name="Salvioli di Fossalunga A."/>
            <person name="Amselem J."/>
            <person name="Novero M."/>
            <person name="Xianan X."/>
            <person name="Sedzielewska Toro K."/>
            <person name="Morin E."/>
            <person name="Lipzen A."/>
            <person name="Grigoriev I.V."/>
            <person name="Henrissat B."/>
            <person name="Martin F.M."/>
            <person name="Bonfante P."/>
        </authorList>
    </citation>
    <scope>NUCLEOTIDE SEQUENCE [LARGE SCALE GENOMIC DNA]</scope>
    <source>
        <strain evidence="2 3">BEG34</strain>
    </source>
</reference>
<feature type="signal peptide" evidence="1">
    <location>
        <begin position="1"/>
        <end position="22"/>
    </location>
</feature>
<dbReference type="AlphaFoldDB" id="A0A8H4AUV6"/>
<dbReference type="OrthoDB" id="10574345at2759"/>
<gene>
    <name evidence="2" type="ORF">F8M41_009587</name>
</gene>
<accession>A0A8H4AUV6</accession>
<keyword evidence="3" id="KW-1185">Reference proteome</keyword>
<dbReference type="EMBL" id="WTPW01000205">
    <property type="protein sequence ID" value="KAF0535465.1"/>
    <property type="molecule type" value="Genomic_DNA"/>
</dbReference>
<feature type="chain" id="PRO_5034439075" evidence="1">
    <location>
        <begin position="23"/>
        <end position="287"/>
    </location>
</feature>
<evidence type="ECO:0000256" key="1">
    <source>
        <dbReference type="SAM" id="SignalP"/>
    </source>
</evidence>
<keyword evidence="1" id="KW-0732">Signal</keyword>
<proteinExistence type="predicted"/>
<name>A0A8H4AUV6_GIGMA</name>
<protein>
    <submittedName>
        <fullName evidence="2">Uncharacterized protein</fullName>
    </submittedName>
</protein>
<sequence length="287" mass="33373">MVKVSIILISLFLILYIHLTTTLPAHDLVGRNLTMLSPNISGHKLEKRFDPLNLNKEGKILIRRFRNTPEQFVAKFALLVACERTQRMITMCLCCAMYDLNTVIDVPRRDFITAPPEPVPAVQESRIQGPNALSAMRAVERYLEMQNHNVPYCPPISEDTYEEEYPCMPRNSNNIIRPVNPPNPSHPQYQVDTIALAEFNELFAFYDTLDKPTIQKLWKDYNQLELAYPNFKSYLKDLRAWAEYLGLSIKQYFESYRRFEKGESSASARLMCTDEEDDDDIHDELRK</sequence>
<evidence type="ECO:0000313" key="3">
    <source>
        <dbReference type="Proteomes" id="UP000439903"/>
    </source>
</evidence>
<evidence type="ECO:0000313" key="2">
    <source>
        <dbReference type="EMBL" id="KAF0535465.1"/>
    </source>
</evidence>
<dbReference type="Proteomes" id="UP000439903">
    <property type="component" value="Unassembled WGS sequence"/>
</dbReference>